<organism evidence="1 2">
    <name type="scientific">Oceanicoccus sagamiensis</name>
    <dbReference type="NCBI Taxonomy" id="716816"/>
    <lineage>
        <taxon>Bacteria</taxon>
        <taxon>Pseudomonadati</taxon>
        <taxon>Pseudomonadota</taxon>
        <taxon>Gammaproteobacteria</taxon>
        <taxon>Cellvibrionales</taxon>
        <taxon>Spongiibacteraceae</taxon>
        <taxon>Oceanicoccus</taxon>
    </lineage>
</organism>
<dbReference type="STRING" id="716816.BST96_08620"/>
<sequence length="69" mass="7465">MIADSKKPDFARAFLCLIDSDRYLLSEANTLIKAQRIVASAFEATESLDIVGWIIIHQAQSVAAISGGL</sequence>
<keyword evidence="2" id="KW-1185">Reference proteome</keyword>
<dbReference type="KEGG" id="osg:BST96_08620"/>
<protein>
    <submittedName>
        <fullName evidence="1">Uncharacterized protein</fullName>
    </submittedName>
</protein>
<name>A0A1X9N928_9GAMM</name>
<dbReference type="EMBL" id="CP019343">
    <property type="protein sequence ID" value="ARN74176.1"/>
    <property type="molecule type" value="Genomic_DNA"/>
</dbReference>
<evidence type="ECO:0000313" key="1">
    <source>
        <dbReference type="EMBL" id="ARN74176.1"/>
    </source>
</evidence>
<reference evidence="1 2" key="1">
    <citation type="submission" date="2016-11" db="EMBL/GenBank/DDBJ databases">
        <title>Trade-off between light-utilization and light-protection in marine flavobacteria.</title>
        <authorList>
            <person name="Kumagai Y."/>
        </authorList>
    </citation>
    <scope>NUCLEOTIDE SEQUENCE [LARGE SCALE GENOMIC DNA]</scope>
    <source>
        <strain evidence="1 2">NBRC 107125</strain>
    </source>
</reference>
<evidence type="ECO:0000313" key="2">
    <source>
        <dbReference type="Proteomes" id="UP000193450"/>
    </source>
</evidence>
<dbReference type="AlphaFoldDB" id="A0A1X9N928"/>
<accession>A0A1X9N928</accession>
<proteinExistence type="predicted"/>
<dbReference type="Proteomes" id="UP000193450">
    <property type="component" value="Chromosome"/>
</dbReference>
<gene>
    <name evidence="1" type="ORF">BST96_08620</name>
</gene>